<protein>
    <submittedName>
        <fullName evidence="6">NitT/TauT family transport system substrate-binding protein</fullName>
    </submittedName>
</protein>
<evidence type="ECO:0000313" key="7">
    <source>
        <dbReference type="Proteomes" id="UP000274601"/>
    </source>
</evidence>
<gene>
    <name evidence="6" type="ORF">BZB76_6079</name>
</gene>
<dbReference type="EMBL" id="RBWU01000007">
    <property type="protein sequence ID" value="RKS68941.1"/>
    <property type="molecule type" value="Genomic_DNA"/>
</dbReference>
<dbReference type="OrthoDB" id="8892982at2"/>
<dbReference type="GO" id="GO:0042597">
    <property type="term" value="C:periplasmic space"/>
    <property type="evidence" value="ECO:0007669"/>
    <property type="project" value="UniProtKB-SubCell"/>
</dbReference>
<organism evidence="6 7">
    <name type="scientific">Actinomadura pelletieri DSM 43383</name>
    <dbReference type="NCBI Taxonomy" id="1120940"/>
    <lineage>
        <taxon>Bacteria</taxon>
        <taxon>Bacillati</taxon>
        <taxon>Actinomycetota</taxon>
        <taxon>Actinomycetes</taxon>
        <taxon>Streptosporangiales</taxon>
        <taxon>Thermomonosporaceae</taxon>
        <taxon>Actinomadura</taxon>
    </lineage>
</organism>
<comment type="caution">
    <text evidence="6">The sequence shown here is derived from an EMBL/GenBank/DDBJ whole genome shotgun (WGS) entry which is preliminary data.</text>
</comment>
<evidence type="ECO:0000256" key="1">
    <source>
        <dbReference type="ARBA" id="ARBA00004418"/>
    </source>
</evidence>
<feature type="chain" id="PRO_5019838674" evidence="4">
    <location>
        <begin position="27"/>
        <end position="330"/>
    </location>
</feature>
<dbReference type="Proteomes" id="UP000274601">
    <property type="component" value="Unassembled WGS sequence"/>
</dbReference>
<comment type="subcellular location">
    <subcellularLocation>
        <location evidence="1">Periplasm</location>
    </subcellularLocation>
</comment>
<dbReference type="SMART" id="SM00062">
    <property type="entry name" value="PBPb"/>
    <property type="match status" value="1"/>
</dbReference>
<feature type="signal peptide" evidence="4">
    <location>
        <begin position="1"/>
        <end position="26"/>
    </location>
</feature>
<feature type="domain" description="Solute-binding protein family 3/N-terminal" evidence="5">
    <location>
        <begin position="42"/>
        <end position="270"/>
    </location>
</feature>
<keyword evidence="3 4" id="KW-0732">Signal</keyword>
<dbReference type="AlphaFoldDB" id="A0A495QBL9"/>
<proteinExistence type="inferred from homology"/>
<evidence type="ECO:0000259" key="5">
    <source>
        <dbReference type="SMART" id="SM00062"/>
    </source>
</evidence>
<comment type="similarity">
    <text evidence="2">Belongs to the bacterial solute-binding protein SsuA/TauA family.</text>
</comment>
<dbReference type="RefSeq" id="WP_121437767.1">
    <property type="nucleotide sequence ID" value="NZ_RBWU01000007.1"/>
</dbReference>
<name>A0A495QBL9_9ACTN</name>
<dbReference type="SUPFAM" id="SSF53850">
    <property type="entry name" value="Periplasmic binding protein-like II"/>
    <property type="match status" value="1"/>
</dbReference>
<dbReference type="PROSITE" id="PS51257">
    <property type="entry name" value="PROKAR_LIPOPROTEIN"/>
    <property type="match status" value="1"/>
</dbReference>
<dbReference type="PANTHER" id="PTHR30024:SF47">
    <property type="entry name" value="TAURINE-BINDING PERIPLASMIC PROTEIN"/>
    <property type="match status" value="1"/>
</dbReference>
<dbReference type="Pfam" id="PF13379">
    <property type="entry name" value="NMT1_2"/>
    <property type="match status" value="1"/>
</dbReference>
<dbReference type="PANTHER" id="PTHR30024">
    <property type="entry name" value="ALIPHATIC SULFONATES-BINDING PROTEIN-RELATED"/>
    <property type="match status" value="1"/>
</dbReference>
<sequence length="330" mass="34722">MTAIRRRSAVTAAIAVAVSVALTAAACGDSEDTSGNGLEKSEITVGTMTIVDAVSVQLALGKGLFKAEGLTVRTRTIQGGAAGIPLLKSGQLDFSWSNYVSTFLAASKDPGFRPRIVAEGYNAAPRSLTLMVRADSPYRTIKDLTGKKIATNTKGNIATLLARAAGRAQGVEFDEDENFVEVAPPAMEQALTSRSVDAVVAIEPFGTRMARSSGARVVADLTGGPTADFPIAHFAATERFTAKNPRTVAAFQRAIAKAQAMAADRAVVERTLPAYTKGIDAAVAATMVIGTFPTTLDANRIQRVADLMQRFGYVDEHIDAKRYVVAPASP</sequence>
<dbReference type="Gene3D" id="3.40.190.10">
    <property type="entry name" value="Periplasmic binding protein-like II"/>
    <property type="match status" value="2"/>
</dbReference>
<accession>A0A495QBL9</accession>
<evidence type="ECO:0000256" key="4">
    <source>
        <dbReference type="SAM" id="SignalP"/>
    </source>
</evidence>
<keyword evidence="7" id="KW-1185">Reference proteome</keyword>
<dbReference type="InterPro" id="IPR001638">
    <property type="entry name" value="Solute-binding_3/MltF_N"/>
</dbReference>
<evidence type="ECO:0000313" key="6">
    <source>
        <dbReference type="EMBL" id="RKS68941.1"/>
    </source>
</evidence>
<evidence type="ECO:0000256" key="3">
    <source>
        <dbReference type="ARBA" id="ARBA00022729"/>
    </source>
</evidence>
<reference evidence="6 7" key="1">
    <citation type="submission" date="2018-10" db="EMBL/GenBank/DDBJ databases">
        <title>Genomic Encyclopedia of Archaeal and Bacterial Type Strains, Phase II (KMG-II): from individual species to whole genera.</title>
        <authorList>
            <person name="Goeker M."/>
        </authorList>
    </citation>
    <scope>NUCLEOTIDE SEQUENCE [LARGE SCALE GENOMIC DNA]</scope>
    <source>
        <strain evidence="6 7">DSM 43383</strain>
    </source>
</reference>
<evidence type="ECO:0000256" key="2">
    <source>
        <dbReference type="ARBA" id="ARBA00010742"/>
    </source>
</evidence>